<reference evidence="2" key="1">
    <citation type="submission" date="2018-06" db="EMBL/GenBank/DDBJ databases">
        <authorList>
            <person name="Zhirakovskaya E."/>
        </authorList>
    </citation>
    <scope>NUCLEOTIDE SEQUENCE</scope>
</reference>
<dbReference type="EMBL" id="UOEU01000153">
    <property type="protein sequence ID" value="VAW31083.1"/>
    <property type="molecule type" value="Genomic_DNA"/>
</dbReference>
<dbReference type="SMART" id="SM00382">
    <property type="entry name" value="AAA"/>
    <property type="match status" value="1"/>
</dbReference>
<evidence type="ECO:0000259" key="1">
    <source>
        <dbReference type="SMART" id="SM00382"/>
    </source>
</evidence>
<dbReference type="Gene3D" id="3.40.50.300">
    <property type="entry name" value="P-loop containing nucleotide triphosphate hydrolases"/>
    <property type="match status" value="1"/>
</dbReference>
<protein>
    <recommendedName>
        <fullName evidence="1">AAA+ ATPase domain-containing protein</fullName>
    </recommendedName>
</protein>
<feature type="domain" description="AAA+ ATPase" evidence="1">
    <location>
        <begin position="242"/>
        <end position="443"/>
    </location>
</feature>
<dbReference type="InterPro" id="IPR011646">
    <property type="entry name" value="KAP_P-loop"/>
</dbReference>
<dbReference type="Pfam" id="PF07693">
    <property type="entry name" value="KAP_NTPase"/>
    <property type="match status" value="1"/>
</dbReference>
<organism evidence="2">
    <name type="scientific">hydrothermal vent metagenome</name>
    <dbReference type="NCBI Taxonomy" id="652676"/>
    <lineage>
        <taxon>unclassified sequences</taxon>
        <taxon>metagenomes</taxon>
        <taxon>ecological metagenomes</taxon>
    </lineage>
</organism>
<sequence length="903" mass="104594">MREKQGISNLDYLLSIENVPRLIVEGKRTGVTFNSSSKNSPRNNYQLRYFRTAFRQPFSRIVTQAEKYAHETGVKYALITNGGEWVLLQLLLAPGYTDLNDLRGYYFGNLFTDNFNFELFWNILYKPYVDSGSLESSFAEINIKEADFVEIPSAKIGQLRWQTGGIDSVLRDFYDFFFGEITDEARRNMLEKCFVADSRLNQFRGELNRALTDVAPTFVPEAMDIDPNESELLVTQSSGDQKGRVVIVTGSVGCGKTTFVTKSLVKARHEQKGKILALKIDLRDEVEDQHTNIKSDLWKYVAEQWRNARPDAYHNETLRKIFGHELADLRRGPYESVFDQDKLELARQEASKLKDLLNDPETYFKKCWRYYRRKEIGIVVFLDNVDRRTKPYQEQVYNFTHKLARETGATVIVTMRELTFFHGREAGFLDVRPDTVFHLKSPNLEQLLSRRITYIEQHIKQDHRLSTWKKTRDWESFYKELLIHAKVLKQVFLIDGQGREILALLGSVAWHDVRFFLITLKQLHFLLGSSQSNWSKSEIIAALMAPIVRGRPILGNLYQPSYPAYQNYFLKIRVLLLMQHGQLQHATRHGTTLNSIIRFLRLYGYQERWSKDALQELVQQRFLECLEVPVAEEFTKNYQLQDGHSFRPSPLAYDCTESTITDSNYLALIGNDLPFHQEYSYKKYEDIIKEFSEVLMNEGLTRTAIELLNETHASRVVAKYLVEMLKNEQPSKSLAKYMPEIAGTERRMEEIAVILRQKAQLPALPESTPKQRSLFDLIETDLNESSDAHQLRIPKTMAKARIGKSGYAPLIFWALVYLRLNGNLGASGVEITEVINKYLVNDNIPKASNNVSRALRNFVESQGWLTSRKASARLKVFQVKQNWTEYWQEIFGEPAPRIDKNAN</sequence>
<gene>
    <name evidence="2" type="ORF">MNBD_CHLOROFLEXI01-1201</name>
</gene>
<dbReference type="AlphaFoldDB" id="A0A3B0US32"/>
<dbReference type="InterPro" id="IPR027417">
    <property type="entry name" value="P-loop_NTPase"/>
</dbReference>
<accession>A0A3B0US32</accession>
<evidence type="ECO:0000313" key="2">
    <source>
        <dbReference type="EMBL" id="VAW31083.1"/>
    </source>
</evidence>
<dbReference type="SUPFAM" id="SSF52540">
    <property type="entry name" value="P-loop containing nucleoside triphosphate hydrolases"/>
    <property type="match status" value="1"/>
</dbReference>
<proteinExistence type="predicted"/>
<dbReference type="InterPro" id="IPR003593">
    <property type="entry name" value="AAA+_ATPase"/>
</dbReference>
<name>A0A3B0US32_9ZZZZ</name>